<dbReference type="HOGENOM" id="CLU_139219_0_0_9"/>
<evidence type="ECO:0000313" key="2">
    <source>
        <dbReference type="Proteomes" id="UP000000370"/>
    </source>
</evidence>
<accession>A9KPP0</accession>
<evidence type="ECO:0000313" key="1">
    <source>
        <dbReference type="EMBL" id="ABX43314.1"/>
    </source>
</evidence>
<keyword evidence="2" id="KW-1185">Reference proteome</keyword>
<dbReference type="SUPFAM" id="SSF69279">
    <property type="entry name" value="Phage tail proteins"/>
    <property type="match status" value="1"/>
</dbReference>
<dbReference type="Pfam" id="PF09393">
    <property type="entry name" value="DUF2001"/>
    <property type="match status" value="1"/>
</dbReference>
<dbReference type="OrthoDB" id="1697482at2"/>
<organism evidence="1 2">
    <name type="scientific">Lachnoclostridium phytofermentans (strain ATCC 700394 / DSM 18823 / ISDg)</name>
    <name type="common">Clostridium phytofermentans</name>
    <dbReference type="NCBI Taxonomy" id="357809"/>
    <lineage>
        <taxon>Bacteria</taxon>
        <taxon>Bacillati</taxon>
        <taxon>Bacillota</taxon>
        <taxon>Clostridia</taxon>
        <taxon>Lachnospirales</taxon>
        <taxon>Lachnospiraceae</taxon>
    </lineage>
</organism>
<dbReference type="EMBL" id="CP000885">
    <property type="protein sequence ID" value="ABX43314.1"/>
    <property type="molecule type" value="Genomic_DNA"/>
</dbReference>
<name>A9KPP0_LACP7</name>
<proteinExistence type="predicted"/>
<dbReference type="STRING" id="357809.Cphy_2957"/>
<sequence length="157" mass="17589">MDNVTMIGKDAVSAKLAQCFVTIGRNRYNFMQAINFEAKFEKTKTEIPILGKTGAGNKSTGWKGTGSATFHYNTSIFRQMMIDFKNTGEDVYFEIQVTNEDKTSAAGRQTMVFIDCNIDGGILAKFDADGEYLDEDMDFTFEDFNMPEAFKILSGML</sequence>
<dbReference type="Gene3D" id="2.30.110.40">
    <property type="entry name" value="Phage tail tube protein"/>
    <property type="match status" value="1"/>
</dbReference>
<dbReference type="RefSeq" id="WP_012200965.1">
    <property type="nucleotide sequence ID" value="NC_010001.1"/>
</dbReference>
<dbReference type="InterPro" id="IPR018989">
    <property type="entry name" value="DUF2001"/>
</dbReference>
<gene>
    <name evidence="1" type="ordered locus">Cphy_2957</name>
</gene>
<dbReference type="Proteomes" id="UP000000370">
    <property type="component" value="Chromosome"/>
</dbReference>
<dbReference type="KEGG" id="cpy:Cphy_2957"/>
<dbReference type="AlphaFoldDB" id="A9KPP0"/>
<protein>
    <submittedName>
        <fullName evidence="1">Phage protein</fullName>
    </submittedName>
</protein>
<reference evidence="2" key="1">
    <citation type="submission" date="2007-11" db="EMBL/GenBank/DDBJ databases">
        <title>Complete genome sequence of Clostridium phytofermentans ISDg.</title>
        <authorList>
            <person name="Leschine S.B."/>
            <person name="Warnick T.A."/>
            <person name="Blanchard J.L."/>
            <person name="Schnell D.J."/>
            <person name="Petit E.L."/>
            <person name="LaTouf W.G."/>
            <person name="Copeland A."/>
            <person name="Lucas S."/>
            <person name="Lapidus A."/>
            <person name="Barry K."/>
            <person name="Glavina del Rio T."/>
            <person name="Dalin E."/>
            <person name="Tice H."/>
            <person name="Pitluck S."/>
            <person name="Kiss H."/>
            <person name="Brettin T."/>
            <person name="Bruce D."/>
            <person name="Detter J.C."/>
            <person name="Han C."/>
            <person name="Kuske C."/>
            <person name="Schmutz J."/>
            <person name="Larimer F."/>
            <person name="Land M."/>
            <person name="Hauser L."/>
            <person name="Kyrpides N."/>
            <person name="Kim E.A."/>
            <person name="Richardson P."/>
        </authorList>
    </citation>
    <scope>NUCLEOTIDE SEQUENCE [LARGE SCALE GENOMIC DNA]</scope>
    <source>
        <strain evidence="2">ATCC 700394 / DSM 18823 / ISDg</strain>
    </source>
</reference>
<dbReference type="InterPro" id="IPR038628">
    <property type="entry name" value="XkdM-like_sf"/>
</dbReference>
<dbReference type="eggNOG" id="ENOG502ZCKJ">
    <property type="taxonomic scope" value="Bacteria"/>
</dbReference>